<organism evidence="2 3">
    <name type="scientific">Purpureocillium takamizusanense</name>
    <dbReference type="NCBI Taxonomy" id="2060973"/>
    <lineage>
        <taxon>Eukaryota</taxon>
        <taxon>Fungi</taxon>
        <taxon>Dikarya</taxon>
        <taxon>Ascomycota</taxon>
        <taxon>Pezizomycotina</taxon>
        <taxon>Sordariomycetes</taxon>
        <taxon>Hypocreomycetidae</taxon>
        <taxon>Hypocreales</taxon>
        <taxon>Ophiocordycipitaceae</taxon>
        <taxon>Purpureocillium</taxon>
    </lineage>
</organism>
<dbReference type="SUPFAM" id="SSF55729">
    <property type="entry name" value="Acyl-CoA N-acyltransferases (Nat)"/>
    <property type="match status" value="1"/>
</dbReference>
<dbReference type="GeneID" id="72066117"/>
<dbReference type="AlphaFoldDB" id="A0A9Q8QE67"/>
<name>A0A9Q8QE67_9HYPO</name>
<sequence length="216" mass="23771">MALHLRPATEVDIADIVDVALAAFDPRVDAVTRNLFPGLQARPPGAGDQQQGLRQWSVARKSSRLHVKRSVMMVAVDAEDVVVGYSMWFAPARNGDDDECEPLPRPKLLPFEGLDGAALARLRQVMEDDARETFGEQGSENVWNLDSLGVHPRHQRKGVGRLLLDWGTQQAEAEGKDCYLVATPAGVPLYRAANFESTRTVDIFGTPHVSMIKRCA</sequence>
<evidence type="ECO:0000259" key="1">
    <source>
        <dbReference type="PROSITE" id="PS51186"/>
    </source>
</evidence>
<keyword evidence="3" id="KW-1185">Reference proteome</keyword>
<dbReference type="InterPro" id="IPR016181">
    <property type="entry name" value="Acyl_CoA_acyltransferase"/>
</dbReference>
<dbReference type="GO" id="GO:0016747">
    <property type="term" value="F:acyltransferase activity, transferring groups other than amino-acyl groups"/>
    <property type="evidence" value="ECO:0007669"/>
    <property type="project" value="InterPro"/>
</dbReference>
<dbReference type="PANTHER" id="PTHR42791:SF2">
    <property type="entry name" value="N-ACETYLTRANSFERASE DOMAIN-CONTAINING PROTEIN"/>
    <property type="match status" value="1"/>
</dbReference>
<protein>
    <recommendedName>
        <fullName evidence="1">N-acetyltransferase domain-containing protein</fullName>
    </recommendedName>
</protein>
<gene>
    <name evidence="2" type="ORF">JDV02_004162</name>
</gene>
<accession>A0A9Q8QE67</accession>
<reference evidence="2" key="1">
    <citation type="submission" date="2021-11" db="EMBL/GenBank/DDBJ databases">
        <title>Purpureocillium_takamizusanense_genome.</title>
        <authorList>
            <person name="Nguyen N.-H."/>
        </authorList>
    </citation>
    <scope>NUCLEOTIDE SEQUENCE</scope>
    <source>
        <strain evidence="2">PT3</strain>
    </source>
</reference>
<dbReference type="Pfam" id="PF00583">
    <property type="entry name" value="Acetyltransf_1"/>
    <property type="match status" value="1"/>
</dbReference>
<evidence type="ECO:0000313" key="3">
    <source>
        <dbReference type="Proteomes" id="UP000829364"/>
    </source>
</evidence>
<dbReference type="PANTHER" id="PTHR42791">
    <property type="entry name" value="GNAT FAMILY ACETYLTRANSFERASE"/>
    <property type="match status" value="1"/>
</dbReference>
<dbReference type="CDD" id="cd04301">
    <property type="entry name" value="NAT_SF"/>
    <property type="match status" value="1"/>
</dbReference>
<dbReference type="InterPro" id="IPR052523">
    <property type="entry name" value="Trichothecene_AcTrans"/>
</dbReference>
<dbReference type="RefSeq" id="XP_047841329.1">
    <property type="nucleotide sequence ID" value="XM_047985352.1"/>
</dbReference>
<proteinExistence type="predicted"/>
<evidence type="ECO:0000313" key="2">
    <source>
        <dbReference type="EMBL" id="UNI17848.1"/>
    </source>
</evidence>
<dbReference type="EMBL" id="CP086356">
    <property type="protein sequence ID" value="UNI17848.1"/>
    <property type="molecule type" value="Genomic_DNA"/>
</dbReference>
<dbReference type="Gene3D" id="3.40.630.30">
    <property type="match status" value="1"/>
</dbReference>
<dbReference type="KEGG" id="ptkz:JDV02_004162"/>
<dbReference type="OrthoDB" id="10017208at2759"/>
<dbReference type="PROSITE" id="PS51186">
    <property type="entry name" value="GNAT"/>
    <property type="match status" value="1"/>
</dbReference>
<dbReference type="Proteomes" id="UP000829364">
    <property type="component" value="Chromosome 3"/>
</dbReference>
<feature type="domain" description="N-acetyltransferase" evidence="1">
    <location>
        <begin position="3"/>
        <end position="216"/>
    </location>
</feature>
<dbReference type="InterPro" id="IPR000182">
    <property type="entry name" value="GNAT_dom"/>
</dbReference>